<evidence type="ECO:0000313" key="3">
    <source>
        <dbReference type="Proteomes" id="UP000192408"/>
    </source>
</evidence>
<reference evidence="3" key="1">
    <citation type="submission" date="2017-04" db="EMBL/GenBank/DDBJ databases">
        <authorList>
            <person name="Varghese N."/>
            <person name="Submissions S."/>
        </authorList>
    </citation>
    <scope>NUCLEOTIDE SEQUENCE [LARGE SCALE GENOMIC DNA]</scope>
    <source>
        <strain evidence="3">DSM 23072</strain>
    </source>
</reference>
<keyword evidence="1" id="KW-0812">Transmembrane</keyword>
<dbReference type="RefSeq" id="WP_084257894.1">
    <property type="nucleotide sequence ID" value="NZ_FWWV01000057.1"/>
</dbReference>
<dbReference type="STRING" id="1122938.SAMN05660772_01271"/>
<evidence type="ECO:0000313" key="2">
    <source>
        <dbReference type="EMBL" id="SMB89026.1"/>
    </source>
</evidence>
<sequence length="236" mass="28154">MDKKIDDSPGKIKNLLNSIMELEWFIGFLLLITCLDLYFTLTYGISVIHAVNQWRFYFTRIEDYIYFVLLFSMVFTMIFPAFRFLYIFILSNLLAKIGIDCYERDFNDNRHYKDYKWIKSLELQAIKENNELLLKYTLKREEIIKQRSRVSAKFLAINLFMLIQWLFIQDVENYPVIIKTLLQGVNFAEKQEFLLQALLILGLVIFSLTWLALFFRAFIIPSNTIYYPDDENKSGS</sequence>
<gene>
    <name evidence="2" type="ORF">SAMN05660772_01271</name>
</gene>
<name>A0A1W1V6Y6_9PAST</name>
<feature type="transmembrane region" description="Helical" evidence="1">
    <location>
        <begin position="65"/>
        <end position="89"/>
    </location>
</feature>
<organism evidence="2 3">
    <name type="scientific">Pasteurella testudinis DSM 23072</name>
    <dbReference type="NCBI Taxonomy" id="1122938"/>
    <lineage>
        <taxon>Bacteria</taxon>
        <taxon>Pseudomonadati</taxon>
        <taxon>Pseudomonadota</taxon>
        <taxon>Gammaproteobacteria</taxon>
        <taxon>Pasteurellales</taxon>
        <taxon>Pasteurellaceae</taxon>
        <taxon>Pasteurella</taxon>
    </lineage>
</organism>
<dbReference type="Proteomes" id="UP000192408">
    <property type="component" value="Unassembled WGS sequence"/>
</dbReference>
<keyword evidence="1" id="KW-1133">Transmembrane helix</keyword>
<feature type="transmembrane region" description="Helical" evidence="1">
    <location>
        <begin position="21"/>
        <end position="45"/>
    </location>
</feature>
<keyword evidence="3" id="KW-1185">Reference proteome</keyword>
<proteinExistence type="predicted"/>
<feature type="transmembrane region" description="Helical" evidence="1">
    <location>
        <begin position="193"/>
        <end position="215"/>
    </location>
</feature>
<dbReference type="AlphaFoldDB" id="A0A1W1V6Y6"/>
<keyword evidence="1" id="KW-0472">Membrane</keyword>
<feature type="transmembrane region" description="Helical" evidence="1">
    <location>
        <begin position="150"/>
        <end position="168"/>
    </location>
</feature>
<protein>
    <submittedName>
        <fullName evidence="2">Uncharacterized protein</fullName>
    </submittedName>
</protein>
<dbReference type="EMBL" id="FWWV01000057">
    <property type="protein sequence ID" value="SMB89026.1"/>
    <property type="molecule type" value="Genomic_DNA"/>
</dbReference>
<evidence type="ECO:0000256" key="1">
    <source>
        <dbReference type="SAM" id="Phobius"/>
    </source>
</evidence>
<accession>A0A1W1V6Y6</accession>